<evidence type="ECO:0000259" key="18">
    <source>
        <dbReference type="PROSITE" id="PS50853"/>
    </source>
</evidence>
<dbReference type="InterPro" id="IPR002049">
    <property type="entry name" value="LE_dom"/>
</dbReference>
<feature type="disulfide bond" evidence="16">
    <location>
        <begin position="660"/>
        <end position="669"/>
    </location>
</feature>
<evidence type="ECO:0000256" key="16">
    <source>
        <dbReference type="PROSITE-ProRule" id="PRU00460"/>
    </source>
</evidence>
<dbReference type="PROSITE" id="PS50853">
    <property type="entry name" value="FN3"/>
    <property type="match status" value="4"/>
</dbReference>
<feature type="disulfide bond" evidence="16">
    <location>
        <begin position="713"/>
        <end position="722"/>
    </location>
</feature>
<comment type="caution">
    <text evidence="20">The sequence shown here is derived from an EMBL/GenBank/DDBJ whole genome shotgun (WGS) entry which is preliminary data.</text>
</comment>
<evidence type="ECO:0000259" key="19">
    <source>
        <dbReference type="PROSITE" id="PS51117"/>
    </source>
</evidence>
<feature type="domain" description="Fibronectin type-III" evidence="18">
    <location>
        <begin position="1346"/>
        <end position="1441"/>
    </location>
</feature>
<evidence type="ECO:0000313" key="20">
    <source>
        <dbReference type="EMBL" id="KAJ7341074.1"/>
    </source>
</evidence>
<feature type="disulfide bond" evidence="16">
    <location>
        <begin position="930"/>
        <end position="944"/>
    </location>
</feature>
<sequence length="1441" mass="160081">MICLALPLHCSFQFHAIETLIMAYSPSLPMASSQGHFPRLENVGAFKKISIVPTQAICGLPARTAFCQSSIADKSIHSCIQQFCIQGCPYRSSSASYIALLQEGMGTCITRDKNDLHPGPSSNSSSFIFHNQHGCFSTPHARKLSTSFTFTVWLKPEKEGVMCVLEKAVDGQTMFKLTISEKETMFYYHTANGLQQPIKVMTLGRIIVKEWNHLSVQVHKMKISFFINGLEDDNTAFDSRILTGLIVDPSVDGKWRIGQNLNGSEQFVGRMQDFRLYQTALTNREIFEIQSGKFPQLHTQSECRCPGSHPRVHPLVQRYCIPNGADDTTNDRVLRLNPEAHPLSYINDNDIGTSWISSVFNTIEQLNHGVSITIDLENGQYQVFYIILQFFSPQPEAIRIQRKKQHDLDWEDWQYFARDCTTFGMVNNGLLEHPDSVNCLQLPRITPYSQGNITFSVLTPEPNRRPGYNDFYNTPSLQEFVKVSEIKIQLLGQYHTKVPSVDFRHRYYGVDEITVSGRCNCLGHADHCDTSTHPYKCLCSKESYTEGNNCDRCWPLYNDKPFHPGDQVHAYNCRPCQCYGHATSCHYNRMMDPYPNEHYRGGGGVCDDCQHNTTGRNCELCKDFFYRPIDVTLSAVDVCKPCECSTAGTKDGSHLCQCNCKRHVSGRQCNQCQEGFYNLQQSDPDGCRPCNCNTSGTVDGGITCHPTSGQCKCKENVVGLRCDHCHFGYKFVQKFKKDACEPCQCNAHGSLHDFCNPSTGQCNCKENIQGLRCDTCVDGFYGMQALGCKPCDCAVEGTVPGMVCDPKTGQCHCRPNFGERQCGDCLDGHYRVLRNDSLLCLPCNCNKAGTVNSSLLCNKTTGQCACKTGVTGLRCHQCLPHTYNITAQNPLGCENCGCDPLGTLRGSVCDQMSGQCICLPHHQGRRCHECKPGFYISLHSVNSCSPCSCHPSGSVDEVCSSLTGQCTCQDPSVAGRRCRHCNCHPAGAINGTCHSITGQCVCKQFTTGLKCGICVPDASNLDVDNPFGCSKTPSQQPPPAGQVLNSSAIELTWNPPDSPNSNWLTYRLYRNESQMYTTEDNYPYRAQIFTDSNLFPYVFYSYQLETSNVHGSTRSAVMTYRTQPGIPVGKLHLNPVLPIGTHSASFNWTALSNDSGPIEKYVLMCTSSLDLKSCGQYEGLETSTAVWNLVPFTKYLFDVQACTSAGCLLSEQVAVVTAQAPPEEQEPPVVRSVSSTELAVKWAPPKKANGVIIRYELYMKGVLQSDGSHIPTESRVFQTSGWFSPHPMLESANENALTPPLTSTIITDLEPFTEYHFRVLSVNMAGSTFSSWTSQRTAEAAPVFMPPPSVFPVSPYSLNVSWGKPQDNEARGEVIGYSINEITEQKELPVFYQVLYIAEAHEQSYIVTGLEPYRVYYFSITLCNRIGCISSEPGMGRTLAA</sequence>
<evidence type="ECO:0000256" key="5">
    <source>
        <dbReference type="ARBA" id="ARBA00022606"/>
    </source>
</evidence>
<feature type="domain" description="Laminin EGF-like" evidence="17">
    <location>
        <begin position="743"/>
        <end position="790"/>
    </location>
</feature>
<evidence type="ECO:0000256" key="1">
    <source>
        <dbReference type="ARBA" id="ARBA00004289"/>
    </source>
</evidence>
<keyword evidence="13 16" id="KW-0424">Laminin EGF-like domain</keyword>
<dbReference type="GO" id="GO:0009888">
    <property type="term" value="P:tissue development"/>
    <property type="evidence" value="ECO:0007669"/>
    <property type="project" value="TreeGrafter"/>
</dbReference>
<keyword evidence="9" id="KW-0472">Membrane</keyword>
<dbReference type="PANTHER" id="PTHR10574:SF274">
    <property type="entry name" value="USHERIN"/>
    <property type="match status" value="1"/>
</dbReference>
<feature type="domain" description="Laminin EGF-like" evidence="17">
    <location>
        <begin position="690"/>
        <end position="742"/>
    </location>
</feature>
<dbReference type="Gene3D" id="2.60.120.200">
    <property type="match status" value="1"/>
</dbReference>
<evidence type="ECO:0000256" key="8">
    <source>
        <dbReference type="ARBA" id="ARBA00022740"/>
    </source>
</evidence>
<dbReference type="SMART" id="SM00060">
    <property type="entry name" value="FN3"/>
    <property type="match status" value="4"/>
</dbReference>
<dbReference type="FunFam" id="2.60.40.10:FF:001882">
    <property type="entry name" value="Usherin"/>
    <property type="match status" value="1"/>
</dbReference>
<dbReference type="InterPro" id="IPR008211">
    <property type="entry name" value="Laminin_N"/>
</dbReference>
<accession>A0A9Q0Y4X8</accession>
<dbReference type="SMART" id="SM00180">
    <property type="entry name" value="EGF_Lam"/>
    <property type="match status" value="10"/>
</dbReference>
<evidence type="ECO:0000256" key="15">
    <source>
        <dbReference type="ARBA" id="ARBA00072076"/>
    </source>
</evidence>
<dbReference type="Pfam" id="PF00053">
    <property type="entry name" value="EGF_laminin"/>
    <property type="match status" value="9"/>
</dbReference>
<comment type="caution">
    <text evidence="16">Lacks conserved residue(s) required for the propagation of feature annotation.</text>
</comment>
<feature type="domain" description="Laminin EGF-like" evidence="17">
    <location>
        <begin position="896"/>
        <end position="946"/>
    </location>
</feature>
<feature type="disulfide bond" evidence="16">
    <location>
        <begin position="743"/>
        <end position="755"/>
    </location>
</feature>
<dbReference type="Pfam" id="PF00041">
    <property type="entry name" value="fn3"/>
    <property type="match status" value="3"/>
</dbReference>
<evidence type="ECO:0000313" key="21">
    <source>
        <dbReference type="Proteomes" id="UP001142489"/>
    </source>
</evidence>
<evidence type="ECO:0000256" key="3">
    <source>
        <dbReference type="ARBA" id="ARBA00022475"/>
    </source>
</evidence>
<keyword evidence="14" id="KW-0844">Vision</keyword>
<feature type="domain" description="Laminin EGF-like" evidence="17">
    <location>
        <begin position="791"/>
        <end position="842"/>
    </location>
</feature>
<evidence type="ECO:0000256" key="2">
    <source>
        <dbReference type="ARBA" id="ARBA00004613"/>
    </source>
</evidence>
<dbReference type="CDD" id="cd00055">
    <property type="entry name" value="EGF_Lam"/>
    <property type="match status" value="9"/>
</dbReference>
<feature type="disulfide bond" evidence="16">
    <location>
        <begin position="983"/>
        <end position="1000"/>
    </location>
</feature>
<feature type="disulfide bond" evidence="16">
    <location>
        <begin position="918"/>
        <end position="927"/>
    </location>
</feature>
<dbReference type="GO" id="GO:0009887">
    <property type="term" value="P:animal organ morphogenesis"/>
    <property type="evidence" value="ECO:0007669"/>
    <property type="project" value="TreeGrafter"/>
</dbReference>
<dbReference type="SUPFAM" id="SSF49899">
    <property type="entry name" value="Concanavalin A-like lectins/glucanases"/>
    <property type="match status" value="1"/>
</dbReference>
<organism evidence="20 21">
    <name type="scientific">Phrynocephalus forsythii</name>
    <dbReference type="NCBI Taxonomy" id="171643"/>
    <lineage>
        <taxon>Eukaryota</taxon>
        <taxon>Metazoa</taxon>
        <taxon>Chordata</taxon>
        <taxon>Craniata</taxon>
        <taxon>Vertebrata</taxon>
        <taxon>Euteleostomi</taxon>
        <taxon>Lepidosauria</taxon>
        <taxon>Squamata</taxon>
        <taxon>Bifurcata</taxon>
        <taxon>Unidentata</taxon>
        <taxon>Episquamata</taxon>
        <taxon>Toxicofera</taxon>
        <taxon>Iguania</taxon>
        <taxon>Acrodonta</taxon>
        <taxon>Agamidae</taxon>
        <taxon>Agaminae</taxon>
        <taxon>Phrynocephalus</taxon>
    </lineage>
</organism>
<dbReference type="PROSITE" id="PS51117">
    <property type="entry name" value="LAMININ_NTER"/>
    <property type="match status" value="1"/>
</dbReference>
<feature type="domain" description="Laminin N-terminal" evidence="19">
    <location>
        <begin position="278"/>
        <end position="518"/>
    </location>
</feature>
<dbReference type="InterPro" id="IPR050440">
    <property type="entry name" value="Laminin/Netrin_ECM"/>
</dbReference>
<keyword evidence="6" id="KW-0732">Signal</keyword>
<evidence type="ECO:0000256" key="10">
    <source>
        <dbReference type="ARBA" id="ARBA00023157"/>
    </source>
</evidence>
<evidence type="ECO:0000256" key="7">
    <source>
        <dbReference type="ARBA" id="ARBA00022737"/>
    </source>
</evidence>
<keyword evidence="11" id="KW-0325">Glycoprotein</keyword>
<feature type="disulfide bond" evidence="16">
    <location>
        <begin position="813"/>
        <end position="822"/>
    </location>
</feature>
<dbReference type="GO" id="GO:0005576">
    <property type="term" value="C:extracellular region"/>
    <property type="evidence" value="ECO:0007669"/>
    <property type="project" value="UniProtKB-SubCell"/>
</dbReference>
<dbReference type="PROSITE" id="PS50027">
    <property type="entry name" value="EGF_LAM_2"/>
    <property type="match status" value="7"/>
</dbReference>
<evidence type="ECO:0000256" key="4">
    <source>
        <dbReference type="ARBA" id="ARBA00022525"/>
    </source>
</evidence>
<evidence type="ECO:0000259" key="17">
    <source>
        <dbReference type="PROSITE" id="PS50027"/>
    </source>
</evidence>
<evidence type="ECO:0000256" key="6">
    <source>
        <dbReference type="ARBA" id="ARBA00022729"/>
    </source>
</evidence>
<dbReference type="FunFam" id="2.10.25.10:FF:000313">
    <property type="entry name" value="Usherin"/>
    <property type="match status" value="1"/>
</dbReference>
<evidence type="ECO:0000256" key="14">
    <source>
        <dbReference type="ARBA" id="ARBA00023305"/>
    </source>
</evidence>
<reference evidence="20" key="1">
    <citation type="journal article" date="2023" name="DNA Res.">
        <title>Chromosome-level genome assembly of Phrynocephalus forsythii using third-generation DNA sequencing and Hi-C analysis.</title>
        <authorList>
            <person name="Qi Y."/>
            <person name="Zhao W."/>
            <person name="Zhao Y."/>
            <person name="Niu C."/>
            <person name="Cao S."/>
            <person name="Zhang Y."/>
        </authorList>
    </citation>
    <scope>NUCLEOTIDE SEQUENCE</scope>
    <source>
        <tissue evidence="20">Muscle</tissue>
    </source>
</reference>
<comment type="subcellular location">
    <subcellularLocation>
        <location evidence="1">Cell projection</location>
        <location evidence="1">Stereocilium membrane</location>
    </subcellularLocation>
    <subcellularLocation>
        <location evidence="2">Secreted</location>
    </subcellularLocation>
</comment>
<dbReference type="FunFam" id="2.60.40.10:FF:001052">
    <property type="entry name" value="Usherin"/>
    <property type="match status" value="1"/>
</dbReference>
<feature type="domain" description="Fibronectin type-III" evidence="18">
    <location>
        <begin position="1127"/>
        <end position="1223"/>
    </location>
</feature>
<dbReference type="PANTHER" id="PTHR10574">
    <property type="entry name" value="NETRIN/LAMININ-RELATED"/>
    <property type="match status" value="1"/>
</dbReference>
<proteinExistence type="predicted"/>
<feature type="disulfide bond" evidence="16">
    <location>
        <begin position="764"/>
        <end position="773"/>
    </location>
</feature>
<dbReference type="Gene3D" id="2.10.25.10">
    <property type="entry name" value="Laminin"/>
    <property type="match status" value="7"/>
</dbReference>
<feature type="disulfide bond" evidence="16">
    <location>
        <begin position="745"/>
        <end position="762"/>
    </location>
</feature>
<evidence type="ECO:0000256" key="11">
    <source>
        <dbReference type="ARBA" id="ARBA00023180"/>
    </source>
</evidence>
<dbReference type="Proteomes" id="UP001142489">
    <property type="component" value="Unassembled WGS sequence"/>
</dbReference>
<feature type="disulfide bond" evidence="16">
    <location>
        <begin position="981"/>
        <end position="993"/>
    </location>
</feature>
<dbReference type="SUPFAM" id="SSF57196">
    <property type="entry name" value="EGF/Laminin"/>
    <property type="match status" value="8"/>
</dbReference>
<dbReference type="FunFam" id="2.60.120.260:FF:000069">
    <property type="entry name" value="Usherin"/>
    <property type="match status" value="1"/>
</dbReference>
<evidence type="ECO:0000256" key="13">
    <source>
        <dbReference type="ARBA" id="ARBA00023292"/>
    </source>
</evidence>
<dbReference type="InterPro" id="IPR003961">
    <property type="entry name" value="FN3_dom"/>
</dbReference>
<feature type="domain" description="Laminin EGF-like" evidence="17">
    <location>
        <begin position="981"/>
        <end position="1031"/>
    </location>
</feature>
<dbReference type="EMBL" id="JAPFRF010000002">
    <property type="protein sequence ID" value="KAJ7341074.1"/>
    <property type="molecule type" value="Genomic_DNA"/>
</dbReference>
<keyword evidence="21" id="KW-1185">Reference proteome</keyword>
<dbReference type="InterPro" id="IPR013783">
    <property type="entry name" value="Ig-like_fold"/>
</dbReference>
<dbReference type="FunFam" id="2.10.25.10:FF:000275">
    <property type="entry name" value="usherin"/>
    <property type="match status" value="1"/>
</dbReference>
<keyword evidence="8" id="KW-1009">Hearing</keyword>
<dbReference type="GO" id="GO:0060171">
    <property type="term" value="C:stereocilium membrane"/>
    <property type="evidence" value="ECO:0007669"/>
    <property type="project" value="UniProtKB-SubCell"/>
</dbReference>
<feature type="domain" description="Laminin EGF-like" evidence="17">
    <location>
        <begin position="843"/>
        <end position="895"/>
    </location>
</feature>
<protein>
    <recommendedName>
        <fullName evidence="15">Usherin</fullName>
    </recommendedName>
</protein>
<dbReference type="GO" id="GO:0007605">
    <property type="term" value="P:sensory perception of sound"/>
    <property type="evidence" value="ECO:0007669"/>
    <property type="project" value="UniProtKB-KW"/>
</dbReference>
<dbReference type="PROSITE" id="PS01248">
    <property type="entry name" value="EGF_LAM_1"/>
    <property type="match status" value="2"/>
</dbReference>
<keyword evidence="3" id="KW-1003">Cell membrane</keyword>
<feature type="domain" description="Laminin EGF-like" evidence="17">
    <location>
        <begin position="642"/>
        <end position="689"/>
    </location>
</feature>
<dbReference type="FunFam" id="2.60.40.10:FF:001085">
    <property type="entry name" value="Usherin"/>
    <property type="match status" value="1"/>
</dbReference>
<dbReference type="Pfam" id="PF00055">
    <property type="entry name" value="Laminin_N"/>
    <property type="match status" value="1"/>
</dbReference>
<dbReference type="FunFam" id="2.60.120.200:FF:000111">
    <property type="entry name" value="Usherin"/>
    <property type="match status" value="1"/>
</dbReference>
<gene>
    <name evidence="20" type="ORF">JRQ81_004776</name>
</gene>
<feature type="non-terminal residue" evidence="20">
    <location>
        <position position="1441"/>
    </location>
</feature>
<name>A0A9Q0Y4X8_9SAUR</name>
<dbReference type="SMART" id="SM00560">
    <property type="entry name" value="LamGL"/>
    <property type="match status" value="1"/>
</dbReference>
<dbReference type="Gene3D" id="2.170.300.10">
    <property type="entry name" value="Tie2 ligand-binding domain superfamily"/>
    <property type="match status" value="1"/>
</dbReference>
<keyword evidence="12" id="KW-0966">Cell projection</keyword>
<keyword evidence="7" id="KW-0677">Repeat</keyword>
<dbReference type="Gene3D" id="2.60.40.10">
    <property type="entry name" value="Immunoglobulins"/>
    <property type="match status" value="4"/>
</dbReference>
<dbReference type="SMART" id="SM00136">
    <property type="entry name" value="LamNT"/>
    <property type="match status" value="1"/>
</dbReference>
<dbReference type="FunFam" id="2.10.25.10:FF:000224">
    <property type="entry name" value="Usherin"/>
    <property type="match status" value="1"/>
</dbReference>
<dbReference type="InterPro" id="IPR006558">
    <property type="entry name" value="LamG-like"/>
</dbReference>
<dbReference type="CDD" id="cd00063">
    <property type="entry name" value="FN3"/>
    <property type="match status" value="4"/>
</dbReference>
<evidence type="ECO:0000256" key="12">
    <source>
        <dbReference type="ARBA" id="ARBA00023273"/>
    </source>
</evidence>
<dbReference type="GO" id="GO:0007601">
    <property type="term" value="P:visual perception"/>
    <property type="evidence" value="ECO:0007669"/>
    <property type="project" value="UniProtKB-KW"/>
</dbReference>
<dbReference type="Gene3D" id="2.60.120.260">
    <property type="entry name" value="Galactose-binding domain-like"/>
    <property type="match status" value="1"/>
</dbReference>
<evidence type="ECO:0000256" key="9">
    <source>
        <dbReference type="ARBA" id="ARBA00023136"/>
    </source>
</evidence>
<keyword evidence="5" id="KW-0716">Sensory transduction</keyword>
<feature type="domain" description="Fibronectin type-III" evidence="18">
    <location>
        <begin position="1224"/>
        <end position="1340"/>
    </location>
</feature>
<dbReference type="Pfam" id="PF13385">
    <property type="entry name" value="Laminin_G_3"/>
    <property type="match status" value="1"/>
</dbReference>
<dbReference type="FunFam" id="2.10.25.10:FF:000090">
    <property type="entry name" value="laminin subunit alpha"/>
    <property type="match status" value="4"/>
</dbReference>
<feature type="disulfide bond" evidence="16">
    <location>
        <begin position="1002"/>
        <end position="1011"/>
    </location>
</feature>
<feature type="disulfide bond" evidence="16">
    <location>
        <begin position="866"/>
        <end position="875"/>
    </location>
</feature>
<dbReference type="SUPFAM" id="SSF49265">
    <property type="entry name" value="Fibronectin type III"/>
    <property type="match status" value="2"/>
</dbReference>
<dbReference type="OrthoDB" id="5984158at2759"/>
<feature type="domain" description="Fibronectin type-III" evidence="18">
    <location>
        <begin position="1033"/>
        <end position="1125"/>
    </location>
</feature>
<dbReference type="InterPro" id="IPR036116">
    <property type="entry name" value="FN3_sf"/>
</dbReference>
<dbReference type="PRINTS" id="PR00011">
    <property type="entry name" value="EGFLAMININ"/>
</dbReference>
<dbReference type="InterPro" id="IPR013320">
    <property type="entry name" value="ConA-like_dom_sf"/>
</dbReference>
<keyword evidence="4" id="KW-0964">Secreted</keyword>
<keyword evidence="10 16" id="KW-1015">Disulfide bond</keyword>
<dbReference type="FunFam" id="2.10.25.10:FF:000094">
    <property type="entry name" value="Laminin subunit alpha-2"/>
    <property type="match status" value="1"/>
</dbReference>